<dbReference type="Gene3D" id="1.10.150.870">
    <property type="match status" value="1"/>
</dbReference>
<dbReference type="Proteomes" id="UP000294824">
    <property type="component" value="Unassembled WGS sequence"/>
</dbReference>
<dbReference type="GO" id="GO:0008408">
    <property type="term" value="F:3'-5' exonuclease activity"/>
    <property type="evidence" value="ECO:0007669"/>
    <property type="project" value="InterPro"/>
</dbReference>
<dbReference type="EC" id="2.7.7.7" evidence="1"/>
<dbReference type="CDD" id="cd04485">
    <property type="entry name" value="DnaE_OBF"/>
    <property type="match status" value="1"/>
</dbReference>
<proteinExistence type="predicted"/>
<dbReference type="InterPro" id="IPR003141">
    <property type="entry name" value="Pol/His_phosphatase_N"/>
</dbReference>
<evidence type="ECO:0000256" key="3">
    <source>
        <dbReference type="ARBA" id="ARBA00022679"/>
    </source>
</evidence>
<dbReference type="InterPro" id="IPR029460">
    <property type="entry name" value="DNAPol_HHH"/>
</dbReference>
<comment type="catalytic activity">
    <reaction evidence="7">
        <text>DNA(n) + a 2'-deoxyribonucleoside 5'-triphosphate = DNA(n+1) + diphosphate</text>
        <dbReference type="Rhea" id="RHEA:22508"/>
        <dbReference type="Rhea" id="RHEA-COMP:17339"/>
        <dbReference type="Rhea" id="RHEA-COMP:17340"/>
        <dbReference type="ChEBI" id="CHEBI:33019"/>
        <dbReference type="ChEBI" id="CHEBI:61560"/>
        <dbReference type="ChEBI" id="CHEBI:173112"/>
        <dbReference type="EC" id="2.7.7.7"/>
    </reaction>
</comment>
<dbReference type="InterPro" id="IPR011708">
    <property type="entry name" value="DNA_pol3_alpha_NTPase_dom"/>
</dbReference>
<evidence type="ECO:0000259" key="8">
    <source>
        <dbReference type="SMART" id="SM00479"/>
    </source>
</evidence>
<dbReference type="GO" id="GO:0006260">
    <property type="term" value="P:DNA replication"/>
    <property type="evidence" value="ECO:0007669"/>
    <property type="project" value="UniProtKB-KW"/>
</dbReference>
<feature type="domain" description="Exonuclease" evidence="8">
    <location>
        <begin position="1"/>
        <end position="192"/>
    </location>
</feature>
<evidence type="ECO:0000256" key="4">
    <source>
        <dbReference type="ARBA" id="ARBA00022695"/>
    </source>
</evidence>
<evidence type="ECO:0000256" key="7">
    <source>
        <dbReference type="ARBA" id="ARBA00049244"/>
    </source>
</evidence>
<dbReference type="InterPro" id="IPR040982">
    <property type="entry name" value="DNA_pol3_finger"/>
</dbReference>
<keyword evidence="6" id="KW-0239">DNA-directed DNA polymerase</keyword>
<dbReference type="Gene3D" id="3.30.420.10">
    <property type="entry name" value="Ribonuclease H-like superfamily/Ribonuclease H"/>
    <property type="match status" value="1"/>
</dbReference>
<evidence type="ECO:0000313" key="11">
    <source>
        <dbReference type="Proteomes" id="UP000294824"/>
    </source>
</evidence>
<dbReference type="Pfam" id="PF00929">
    <property type="entry name" value="RNase_T"/>
    <property type="match status" value="1"/>
</dbReference>
<dbReference type="SMART" id="SM00481">
    <property type="entry name" value="POLIIIAc"/>
    <property type="match status" value="1"/>
</dbReference>
<reference evidence="10 11" key="1">
    <citation type="submission" date="2019-03" db="EMBL/GenBank/DDBJ databases">
        <title>Genomic Encyclopedia of Type Strains, Phase III (KMG-III): the genomes of soil and plant-associated and newly described type strains.</title>
        <authorList>
            <person name="Whitman W."/>
        </authorList>
    </citation>
    <scope>NUCLEOTIDE SEQUENCE [LARGE SCALE GENOMIC DNA]</scope>
    <source>
        <strain evidence="10 11">CECT 8301</strain>
    </source>
</reference>
<organism evidence="10 11">
    <name type="scientific">Algibacter lectus</name>
    <dbReference type="NCBI Taxonomy" id="221126"/>
    <lineage>
        <taxon>Bacteria</taxon>
        <taxon>Pseudomonadati</taxon>
        <taxon>Bacteroidota</taxon>
        <taxon>Flavobacteriia</taxon>
        <taxon>Flavobacteriales</taxon>
        <taxon>Flavobacteriaceae</taxon>
        <taxon>Algibacter</taxon>
    </lineage>
</organism>
<dbReference type="Pfam" id="PF07733">
    <property type="entry name" value="DNA_pol3_alpha"/>
    <property type="match status" value="1"/>
</dbReference>
<evidence type="ECO:0000313" key="10">
    <source>
        <dbReference type="EMBL" id="TDY60318.1"/>
    </source>
</evidence>
<dbReference type="Gene3D" id="1.10.10.1600">
    <property type="entry name" value="Bacterial DNA polymerase III alpha subunit, thumb domain"/>
    <property type="match status" value="1"/>
</dbReference>
<dbReference type="PANTHER" id="PTHR32294:SF0">
    <property type="entry name" value="DNA POLYMERASE III SUBUNIT ALPHA"/>
    <property type="match status" value="1"/>
</dbReference>
<accession>A0A4R8M662</accession>
<dbReference type="SMART" id="SM00479">
    <property type="entry name" value="EXOIII"/>
    <property type="match status" value="1"/>
</dbReference>
<comment type="caution">
    <text evidence="10">The sequence shown here is derived from an EMBL/GenBank/DDBJ whole genome shotgun (WGS) entry which is preliminary data.</text>
</comment>
<dbReference type="InterPro" id="IPR004805">
    <property type="entry name" value="DnaE2/DnaE/PolC"/>
</dbReference>
<dbReference type="Gene3D" id="3.20.20.140">
    <property type="entry name" value="Metal-dependent hydrolases"/>
    <property type="match status" value="1"/>
</dbReference>
<dbReference type="RefSeq" id="WP_133968980.1">
    <property type="nucleotide sequence ID" value="NZ_SORL01000012.1"/>
</dbReference>
<evidence type="ECO:0000256" key="2">
    <source>
        <dbReference type="ARBA" id="ARBA00019114"/>
    </source>
</evidence>
<dbReference type="CDD" id="cd06127">
    <property type="entry name" value="DEDDh"/>
    <property type="match status" value="1"/>
</dbReference>
<feature type="domain" description="Polymerase/histidinol phosphatase N-terminal" evidence="9">
    <location>
        <begin position="262"/>
        <end position="350"/>
    </location>
</feature>
<dbReference type="Pfam" id="PF02811">
    <property type="entry name" value="PHP"/>
    <property type="match status" value="1"/>
</dbReference>
<keyword evidence="11" id="KW-1185">Reference proteome</keyword>
<sequence length="1462" mass="166099">MYLIFDTETTGLPKRWDAPITDTDNWPRCIQIAWQLHDDMGNCIEHQDYLVKPEGFNIPYDAEKIHGISTELAEEQGIPLAEVLEKFNEALGKTKFVVGQNVKFDLNIMGAEFVRGDVENPLQELPVLDTCTEHTAKLCEIPGGRYGKFKLPTLSELHEHLFGVGFSEAHNATADVEATTRCFFELVRLGQYTKEQLDVEPEYFQSFNEANPATIDLIGLKHINLKRESAKILARIKKSESSGLSSEDIKQNVSALADVDFVHLHNHSQFSVLQSTMGVADIVSAAAEYNMEAVALTDHANMMGAFHFVNAVNKHNAGVKSKKKEAEITGATVTAKEMKPIIGCEFFVCENHLDKSRKDNGYQIVIIAKNKNGYHNLAKLSSHAFVNGFYYIPRIDKKLIEEYKEDLIVLTGNLYGEVPSKILNIGENQAEEALLWWKEQFGDDLYVEIMRHNQEDEDRVNPTLISLARKHDVKLIASNNTYYRKKEDSNAHDILLCVKDGEKQATPIGRGRGYRYGMPNKEYYFKSPDQMKELFKDVPEAISNVQEVVDKVEAYQLARDVLLPAFDIPEQFVHEEDQVDGGKRGENAFLRHLVYEGAKKRYGEELSEVVIERLDFELGVIEKTGYPGYFLIVEDFIREARNMDVSVGPGRGSAAGSVAAYCLWITNIDPLKYDLLFERFLNPDRVSMPDIDIDFDDEGRSRVMDYVIEKYGSNQVAQIITYGTMAAKSSIRDTARVLDLPLFDADRIAKLIPNMSKLGKIFGLSEKELGQKFRAEDLEKVNELLNIADGSDLQAETLNLARTLEGSVRNTGIHACGVIITPDDITKFVPVSLAKDSDLYVTQFDNSVVEDAGLLKMDFLGLKTLTLIKDTVKIVKAKHDILLDPETFPLDDEETYALFQRGETVGVFQYESPGMQKHLRDLKPTVFEDLIAMNALYRPGPMEYIPSFVRRKHGDEDIEYDLPAMEEYLKETYGITVYQEQVMLLSQSLAGFTKGEADVLRKAMGKKQIAVLDKMKPKFIEQASANGHDAKILEKVWKDWEAFASYAFNKSHSTCYAWIAYQTAYLKAHYPAEYMAAVLSNNMNDIKQVTFFMEECKRMKLDVLGPDVNESFYKFSVNKDYAVRFGMGAIKGVGHGAVMTIVEHREKDGPYKSIFDLAKRIDLRAANKRAFENLALAGGFDGLADTHRAQYFHDDGDGITFLEKAIKYAQKHKENENSAQVSLFGEASDVQIPEPEVPPCEEWGTMEKLSKEREVVGVYISGHPLDDFKTEMKTFCNGTISMFNDLNLYVNREIVFGGVVTDVQHRVSKQGKGWAMFTIEDYTDSFEFRVFGEEYLKFRHFFMINSFVFVKTFVREGWTNKDTGKKSDPRLQFNSFQLLHDVMENYAKKLSIQLDVRDLTEQKIIALKELLNEHPGSQALNFLVYDMKEKIKLPMISRKQKVKVCQELITELEVQQVKYKLN</sequence>
<gene>
    <name evidence="10" type="ORF">DFQ06_3447</name>
</gene>
<dbReference type="InterPro" id="IPR004013">
    <property type="entry name" value="PHP_dom"/>
</dbReference>
<evidence type="ECO:0000256" key="5">
    <source>
        <dbReference type="ARBA" id="ARBA00022705"/>
    </source>
</evidence>
<dbReference type="GO" id="GO:0003676">
    <property type="term" value="F:nucleic acid binding"/>
    <property type="evidence" value="ECO:0007669"/>
    <property type="project" value="InterPro"/>
</dbReference>
<name>A0A4R8M662_9FLAO</name>
<dbReference type="SUPFAM" id="SSF53098">
    <property type="entry name" value="Ribonuclease H-like"/>
    <property type="match status" value="1"/>
</dbReference>
<dbReference type="Pfam" id="PF14579">
    <property type="entry name" value="HHH_6"/>
    <property type="match status" value="1"/>
</dbReference>
<keyword evidence="3" id="KW-0808">Transferase</keyword>
<dbReference type="Pfam" id="PF17657">
    <property type="entry name" value="DNA_pol3_finger"/>
    <property type="match status" value="1"/>
</dbReference>
<dbReference type="GO" id="GO:0003887">
    <property type="term" value="F:DNA-directed DNA polymerase activity"/>
    <property type="evidence" value="ECO:0007669"/>
    <property type="project" value="UniProtKB-KW"/>
</dbReference>
<protein>
    <recommendedName>
        <fullName evidence="2">DNA polymerase III subunit alpha</fullName>
        <ecNumber evidence="1">2.7.7.7</ecNumber>
    </recommendedName>
</protein>
<dbReference type="InterPro" id="IPR013520">
    <property type="entry name" value="Ribonucl_H"/>
</dbReference>
<evidence type="ECO:0000259" key="9">
    <source>
        <dbReference type="SMART" id="SM00481"/>
    </source>
</evidence>
<dbReference type="PANTHER" id="PTHR32294">
    <property type="entry name" value="DNA POLYMERASE III SUBUNIT ALPHA"/>
    <property type="match status" value="1"/>
</dbReference>
<evidence type="ECO:0000256" key="6">
    <source>
        <dbReference type="ARBA" id="ARBA00022932"/>
    </source>
</evidence>
<keyword evidence="4" id="KW-0548">Nucleotidyltransferase</keyword>
<keyword evidence="5" id="KW-0235">DNA replication</keyword>
<dbReference type="EMBL" id="SORL01000012">
    <property type="protein sequence ID" value="TDY60318.1"/>
    <property type="molecule type" value="Genomic_DNA"/>
</dbReference>
<dbReference type="InterPro" id="IPR036397">
    <property type="entry name" value="RNaseH_sf"/>
</dbReference>
<dbReference type="NCBIfam" id="NF004226">
    <property type="entry name" value="PRK05673.1"/>
    <property type="match status" value="1"/>
</dbReference>
<dbReference type="InterPro" id="IPR012337">
    <property type="entry name" value="RNaseH-like_sf"/>
</dbReference>
<dbReference type="NCBIfam" id="TIGR00594">
    <property type="entry name" value="polc"/>
    <property type="match status" value="1"/>
</dbReference>
<evidence type="ECO:0000256" key="1">
    <source>
        <dbReference type="ARBA" id="ARBA00012417"/>
    </source>
</evidence>
<dbReference type="InterPro" id="IPR041931">
    <property type="entry name" value="DNA_pol3_alpha_thumb_dom"/>
</dbReference>